<name>A0A3L6F9B7_MAIZE</name>
<sequence length="13" mass="1535">MIWRKCSIDPSQA</sequence>
<gene>
    <name evidence="1" type="ORF">Zm00014a_023126</name>
</gene>
<evidence type="ECO:0000313" key="2">
    <source>
        <dbReference type="Proteomes" id="UP000251960"/>
    </source>
</evidence>
<dbReference type="EMBL" id="NCVQ01000005">
    <property type="protein sequence ID" value="PWZ29590.1"/>
    <property type="molecule type" value="Genomic_DNA"/>
</dbReference>
<organism evidence="1 2">
    <name type="scientific">Zea mays</name>
    <name type="common">Maize</name>
    <dbReference type="NCBI Taxonomy" id="4577"/>
    <lineage>
        <taxon>Eukaryota</taxon>
        <taxon>Viridiplantae</taxon>
        <taxon>Streptophyta</taxon>
        <taxon>Embryophyta</taxon>
        <taxon>Tracheophyta</taxon>
        <taxon>Spermatophyta</taxon>
        <taxon>Magnoliopsida</taxon>
        <taxon>Liliopsida</taxon>
        <taxon>Poales</taxon>
        <taxon>Poaceae</taxon>
        <taxon>PACMAD clade</taxon>
        <taxon>Panicoideae</taxon>
        <taxon>Andropogonodae</taxon>
        <taxon>Andropogoneae</taxon>
        <taxon>Tripsacinae</taxon>
        <taxon>Zea</taxon>
    </lineage>
</organism>
<evidence type="ECO:0000313" key="1">
    <source>
        <dbReference type="EMBL" id="PWZ29590.1"/>
    </source>
</evidence>
<comment type="caution">
    <text evidence="1">The sequence shown here is derived from an EMBL/GenBank/DDBJ whole genome shotgun (WGS) entry which is preliminary data.</text>
</comment>
<accession>A0A3L6F9B7</accession>
<dbReference type="Proteomes" id="UP000251960">
    <property type="component" value="Chromosome 4"/>
</dbReference>
<protein>
    <submittedName>
        <fullName evidence="1">Uncharacterized protein</fullName>
    </submittedName>
</protein>
<proteinExistence type="predicted"/>
<reference evidence="1 2" key="1">
    <citation type="journal article" date="2018" name="Nat. Genet.">
        <title>Extensive intraspecific gene order and gene structural variations between Mo17 and other maize genomes.</title>
        <authorList>
            <person name="Sun S."/>
            <person name="Zhou Y."/>
            <person name="Chen J."/>
            <person name="Shi J."/>
            <person name="Zhao H."/>
            <person name="Zhao H."/>
            <person name="Song W."/>
            <person name="Zhang M."/>
            <person name="Cui Y."/>
            <person name="Dong X."/>
            <person name="Liu H."/>
            <person name="Ma X."/>
            <person name="Jiao Y."/>
            <person name="Wang B."/>
            <person name="Wei X."/>
            <person name="Stein J.C."/>
            <person name="Glaubitz J.C."/>
            <person name="Lu F."/>
            <person name="Yu G."/>
            <person name="Liang C."/>
            <person name="Fengler K."/>
            <person name="Li B."/>
            <person name="Rafalski A."/>
            <person name="Schnable P.S."/>
            <person name="Ware D.H."/>
            <person name="Buckler E.S."/>
            <person name="Lai J."/>
        </authorList>
    </citation>
    <scope>NUCLEOTIDE SEQUENCE [LARGE SCALE GENOMIC DNA]</scope>
    <source>
        <strain evidence="2">cv. Missouri 17</strain>
        <tissue evidence="1">Seedling</tissue>
    </source>
</reference>